<dbReference type="GO" id="GO:0005737">
    <property type="term" value="C:cytoplasm"/>
    <property type="evidence" value="ECO:0007669"/>
    <property type="project" value="TreeGrafter"/>
</dbReference>
<dbReference type="OrthoDB" id="543156at2759"/>
<evidence type="ECO:0000256" key="5">
    <source>
        <dbReference type="ARBA" id="ARBA00048082"/>
    </source>
</evidence>
<protein>
    <recommendedName>
        <fullName evidence="1">D-lactate dehydratase</fullName>
        <ecNumber evidence="1">4.2.1.130</ecNumber>
    </recommendedName>
</protein>
<dbReference type="InterPro" id="IPR029062">
    <property type="entry name" value="Class_I_gatase-like"/>
</dbReference>
<dbReference type="EMBL" id="JAAAIP010000143">
    <property type="protein sequence ID" value="KAG0324586.1"/>
    <property type="molecule type" value="Genomic_DNA"/>
</dbReference>
<proteinExistence type="inferred from homology"/>
<dbReference type="PANTHER" id="PTHR48094:SF11">
    <property type="entry name" value="GLUTATHIONE-INDEPENDENT GLYOXALASE HSP31-RELATED"/>
    <property type="match status" value="1"/>
</dbReference>
<dbReference type="AlphaFoldDB" id="A0A9P6RTB1"/>
<reference evidence="7" key="1">
    <citation type="journal article" date="2020" name="Fungal Divers.">
        <title>Resolving the Mortierellaceae phylogeny through synthesis of multi-gene phylogenetics and phylogenomics.</title>
        <authorList>
            <person name="Vandepol N."/>
            <person name="Liber J."/>
            <person name="Desiro A."/>
            <person name="Na H."/>
            <person name="Kennedy M."/>
            <person name="Barry K."/>
            <person name="Grigoriev I.V."/>
            <person name="Miller A.N."/>
            <person name="O'Donnell K."/>
            <person name="Stajich J.E."/>
            <person name="Bonito G."/>
        </authorList>
    </citation>
    <scope>NUCLEOTIDE SEQUENCE</scope>
    <source>
        <strain evidence="7">REB-010B</strain>
    </source>
</reference>
<name>A0A9P6RTB1_9FUNG</name>
<evidence type="ECO:0000256" key="3">
    <source>
        <dbReference type="ARBA" id="ARBA00023239"/>
    </source>
</evidence>
<gene>
    <name evidence="7" type="ORF">BGZ99_001650</name>
</gene>
<dbReference type="Proteomes" id="UP000738325">
    <property type="component" value="Unassembled WGS sequence"/>
</dbReference>
<sequence length="236" mass="25418">MSASKKILIVLTSATKCGHHDRPTGFYAEEVAEPVAVLTKHGYEVVFASPKGGQAHVDAYSVESTKDNQVVVAFLNNKAVQDKISNTHKVSEFVGRESEFVAVLYPGGHGPMFDLEHDEGALKVTENLYNSGKVVSAVCHGVIALTDVKLPDGTNLIKGKNVTAFSDHEEEAVNMHIYMPKSLELKVKEVGGHFHKADQAWGVKVVTDGRIVTGQNPASAHDFAEAVHAAIVAHKL</sequence>
<dbReference type="SUPFAM" id="SSF52317">
    <property type="entry name" value="Class I glutamine amidotransferase-like"/>
    <property type="match status" value="1"/>
</dbReference>
<evidence type="ECO:0000256" key="4">
    <source>
        <dbReference type="ARBA" id="ARBA00038493"/>
    </source>
</evidence>
<evidence type="ECO:0000256" key="1">
    <source>
        <dbReference type="ARBA" id="ARBA00013134"/>
    </source>
</evidence>
<dbReference type="InterPro" id="IPR002818">
    <property type="entry name" value="DJ-1/PfpI"/>
</dbReference>
<dbReference type="Gene3D" id="3.40.50.880">
    <property type="match status" value="1"/>
</dbReference>
<dbReference type="EC" id="4.2.1.130" evidence="1"/>
<dbReference type="InterPro" id="IPR050325">
    <property type="entry name" value="Prot/Nucl_acid_deglycase"/>
</dbReference>
<evidence type="ECO:0000313" key="7">
    <source>
        <dbReference type="EMBL" id="KAG0324586.1"/>
    </source>
</evidence>
<keyword evidence="3" id="KW-0456">Lyase</keyword>
<dbReference type="Pfam" id="PF01965">
    <property type="entry name" value="DJ-1_PfpI"/>
    <property type="match status" value="1"/>
</dbReference>
<accession>A0A9P6RTB1</accession>
<keyword evidence="2" id="KW-0346">Stress response</keyword>
<evidence type="ECO:0000256" key="2">
    <source>
        <dbReference type="ARBA" id="ARBA00023016"/>
    </source>
</evidence>
<keyword evidence="8" id="KW-1185">Reference proteome</keyword>
<organism evidence="7 8">
    <name type="scientific">Dissophora globulifera</name>
    <dbReference type="NCBI Taxonomy" id="979702"/>
    <lineage>
        <taxon>Eukaryota</taxon>
        <taxon>Fungi</taxon>
        <taxon>Fungi incertae sedis</taxon>
        <taxon>Mucoromycota</taxon>
        <taxon>Mortierellomycotina</taxon>
        <taxon>Mortierellomycetes</taxon>
        <taxon>Mortierellales</taxon>
        <taxon>Mortierellaceae</taxon>
        <taxon>Dissophora</taxon>
    </lineage>
</organism>
<comment type="catalytic activity">
    <reaction evidence="5">
        <text>methylglyoxal + H2O = (R)-lactate + H(+)</text>
        <dbReference type="Rhea" id="RHEA:27754"/>
        <dbReference type="ChEBI" id="CHEBI:15377"/>
        <dbReference type="ChEBI" id="CHEBI:15378"/>
        <dbReference type="ChEBI" id="CHEBI:16004"/>
        <dbReference type="ChEBI" id="CHEBI:17158"/>
        <dbReference type="EC" id="4.2.1.130"/>
    </reaction>
</comment>
<dbReference type="PANTHER" id="PTHR48094">
    <property type="entry name" value="PROTEIN/NUCLEIC ACID DEGLYCASE DJ-1-RELATED"/>
    <property type="match status" value="1"/>
</dbReference>
<dbReference type="CDD" id="cd03141">
    <property type="entry name" value="GATase1_Hsp31_like"/>
    <property type="match status" value="1"/>
</dbReference>
<dbReference type="GO" id="GO:0019243">
    <property type="term" value="P:methylglyoxal catabolic process to D-lactate via S-lactoyl-glutathione"/>
    <property type="evidence" value="ECO:0007669"/>
    <property type="project" value="TreeGrafter"/>
</dbReference>
<evidence type="ECO:0000259" key="6">
    <source>
        <dbReference type="Pfam" id="PF01965"/>
    </source>
</evidence>
<evidence type="ECO:0000313" key="8">
    <source>
        <dbReference type="Proteomes" id="UP000738325"/>
    </source>
</evidence>
<feature type="domain" description="DJ-1/PfpI" evidence="6">
    <location>
        <begin position="26"/>
        <end position="227"/>
    </location>
</feature>
<comment type="similarity">
    <text evidence="4">Belongs to the peptidase C56 family. HSP31-like subfamily.</text>
</comment>
<comment type="caution">
    <text evidence="7">The sequence shown here is derived from an EMBL/GenBank/DDBJ whole genome shotgun (WGS) entry which is preliminary data.</text>
</comment>
<dbReference type="GO" id="GO:0019172">
    <property type="term" value="F:glyoxalase III activity"/>
    <property type="evidence" value="ECO:0007669"/>
    <property type="project" value="UniProtKB-EC"/>
</dbReference>